<dbReference type="Proteomes" id="UP000064183">
    <property type="component" value="Chromosome"/>
</dbReference>
<gene>
    <name evidence="2" type="ORF">WQO_23300</name>
</gene>
<name>A0A0U3LZJ9_STRGL</name>
<sequence>MGLAFHAPELDRARLHEHLGGALVAEDRSSLYSGHDDLAQLLTLPLCNREPHPPRASEKIGGDGTTGPHRTTVGSYSVAEIYTYYVRHTVITFEENPPPVA</sequence>
<accession>A0A0U3LZJ9</accession>
<dbReference type="STRING" id="1172567.WQO_23300"/>
<evidence type="ECO:0000313" key="3">
    <source>
        <dbReference type="Proteomes" id="UP000064183"/>
    </source>
</evidence>
<dbReference type="AlphaFoldDB" id="A0A0U3LZJ9"/>
<protein>
    <submittedName>
        <fullName evidence="2">Uncharacterized protein</fullName>
    </submittedName>
</protein>
<dbReference type="KEGG" id="sgb:WQO_23300"/>
<evidence type="ECO:0000313" key="2">
    <source>
        <dbReference type="EMBL" id="ALU95986.1"/>
    </source>
</evidence>
<feature type="region of interest" description="Disordered" evidence="1">
    <location>
        <begin position="49"/>
        <end position="72"/>
    </location>
</feature>
<organism evidence="2 3">
    <name type="scientific">Streptomyces globisporus C-1027</name>
    <dbReference type="NCBI Taxonomy" id="1172567"/>
    <lineage>
        <taxon>Bacteria</taxon>
        <taxon>Bacillati</taxon>
        <taxon>Actinomycetota</taxon>
        <taxon>Actinomycetes</taxon>
        <taxon>Kitasatosporales</taxon>
        <taxon>Streptomycetaceae</taxon>
        <taxon>Streptomyces</taxon>
    </lineage>
</organism>
<evidence type="ECO:0000256" key="1">
    <source>
        <dbReference type="SAM" id="MobiDB-lite"/>
    </source>
</evidence>
<dbReference type="EMBL" id="CP013738">
    <property type="protein sequence ID" value="ALU95986.1"/>
    <property type="molecule type" value="Genomic_DNA"/>
</dbReference>
<feature type="compositionally biased region" description="Basic and acidic residues" evidence="1">
    <location>
        <begin position="49"/>
        <end position="61"/>
    </location>
</feature>
<reference evidence="2 3" key="1">
    <citation type="journal article" date="2012" name="J. Bacteriol.">
        <title>Draft genome sequence of Streptomyces globisporus C-1027, which produces an antitumor antibiotic consisting of a nine-membered enediyne with a chromoprotein.</title>
        <authorList>
            <person name="Wang L."/>
            <person name="Wang S."/>
            <person name="He Q."/>
            <person name="Yu T."/>
            <person name="Li Q."/>
            <person name="Hong B."/>
        </authorList>
    </citation>
    <scope>NUCLEOTIDE SEQUENCE [LARGE SCALE GENOMIC DNA]</scope>
    <source>
        <strain evidence="2 3">C-1027</strain>
    </source>
</reference>
<proteinExistence type="predicted"/>